<gene>
    <name evidence="1" type="ORF">G3N56_13250</name>
</gene>
<dbReference type="EMBL" id="JAAGRQ010000058">
    <property type="protein sequence ID" value="NDY57697.1"/>
    <property type="molecule type" value="Genomic_DNA"/>
</dbReference>
<accession>A0A7K3NNK2</accession>
<evidence type="ECO:0008006" key="3">
    <source>
        <dbReference type="Google" id="ProtNLM"/>
    </source>
</evidence>
<evidence type="ECO:0000313" key="1">
    <source>
        <dbReference type="EMBL" id="NDY57697.1"/>
    </source>
</evidence>
<reference evidence="1 2" key="1">
    <citation type="submission" date="2020-02" db="EMBL/GenBank/DDBJ databases">
        <title>Comparative genomics of sulfur disproportionating microorganisms.</title>
        <authorList>
            <person name="Ward L.M."/>
            <person name="Bertran E."/>
            <person name="Johnston D.T."/>
        </authorList>
    </citation>
    <scope>NUCLEOTIDE SEQUENCE [LARGE SCALE GENOMIC DNA]</scope>
    <source>
        <strain evidence="1 2">DSM 3696</strain>
    </source>
</reference>
<evidence type="ECO:0000313" key="2">
    <source>
        <dbReference type="Proteomes" id="UP000469724"/>
    </source>
</evidence>
<dbReference type="AlphaFoldDB" id="A0A7K3NNK2"/>
<dbReference type="Gene3D" id="1.10.3910.10">
    <property type="entry name" value="SP0561-like"/>
    <property type="match status" value="1"/>
</dbReference>
<keyword evidence="2" id="KW-1185">Reference proteome</keyword>
<dbReference type="Proteomes" id="UP000469724">
    <property type="component" value="Unassembled WGS sequence"/>
</dbReference>
<dbReference type="InterPro" id="IPR038062">
    <property type="entry name" value="ScdA-like_N_sf"/>
</dbReference>
<protein>
    <recommendedName>
        <fullName evidence="3">DUF1858 domain-containing protein</fullName>
    </recommendedName>
</protein>
<comment type="caution">
    <text evidence="1">The sequence shown here is derived from an EMBL/GenBank/DDBJ whole genome shotgun (WGS) entry which is preliminary data.</text>
</comment>
<proteinExistence type="predicted"/>
<sequence>MSARRITADMALLDVVAAHPATEAVFRSRDGAAGVCLLCTALFDSIEVVATRHGLDLEALLGELENAAAGGSGSTG</sequence>
<organism evidence="1 2">
    <name type="scientific">Desulfolutivibrio sulfodismutans</name>
    <dbReference type="NCBI Taxonomy" id="63561"/>
    <lineage>
        <taxon>Bacteria</taxon>
        <taxon>Pseudomonadati</taxon>
        <taxon>Thermodesulfobacteriota</taxon>
        <taxon>Desulfovibrionia</taxon>
        <taxon>Desulfovibrionales</taxon>
        <taxon>Desulfovibrionaceae</taxon>
        <taxon>Desulfolutivibrio</taxon>
    </lineage>
</organism>
<dbReference type="SUPFAM" id="SSF140683">
    <property type="entry name" value="SP0561-like"/>
    <property type="match status" value="1"/>
</dbReference>
<dbReference type="RefSeq" id="WP_163302781.1">
    <property type="nucleotide sequence ID" value="NZ_JAAGRQ010000058.1"/>
</dbReference>
<name>A0A7K3NNK2_9BACT</name>